<dbReference type="InParanoid" id="G4YQ12"/>
<keyword evidence="2" id="KW-1185">Reference proteome</keyword>
<name>G4YQ12_PHYSP</name>
<dbReference type="RefSeq" id="XP_009516602.1">
    <property type="nucleotide sequence ID" value="XM_009518307.1"/>
</dbReference>
<proteinExistence type="predicted"/>
<dbReference type="AlphaFoldDB" id="G4YQ12"/>
<evidence type="ECO:0000313" key="2">
    <source>
        <dbReference type="Proteomes" id="UP000002640"/>
    </source>
</evidence>
<dbReference type="EMBL" id="JH159151">
    <property type="protein sequence ID" value="EGZ29327.1"/>
    <property type="molecule type" value="Genomic_DNA"/>
</dbReference>
<organism evidence="1 2">
    <name type="scientific">Phytophthora sojae (strain P6497)</name>
    <name type="common">Soybean stem and root rot agent</name>
    <name type="synonym">Phytophthora megasperma f. sp. glycines</name>
    <dbReference type="NCBI Taxonomy" id="1094619"/>
    <lineage>
        <taxon>Eukaryota</taxon>
        <taxon>Sar</taxon>
        <taxon>Stramenopiles</taxon>
        <taxon>Oomycota</taxon>
        <taxon>Peronosporomycetes</taxon>
        <taxon>Peronosporales</taxon>
        <taxon>Peronosporaceae</taxon>
        <taxon>Phytophthora</taxon>
    </lineage>
</organism>
<dbReference type="Proteomes" id="UP000002640">
    <property type="component" value="Unassembled WGS sequence"/>
</dbReference>
<evidence type="ECO:0000313" key="1">
    <source>
        <dbReference type="EMBL" id="EGZ29327.1"/>
    </source>
</evidence>
<protein>
    <submittedName>
        <fullName evidence="1">Uncharacterized protein</fullName>
    </submittedName>
</protein>
<dbReference type="KEGG" id="psoj:PHYSODRAFT_263491"/>
<dbReference type="GeneID" id="20639506"/>
<accession>G4YQ12</accession>
<sequence>MRAVAKKLAHKLREAQARRRNLRFPFHALGQRFLRDLVSLTSRIGWDSVDVPIYSCWNRVMEQLWPYYGTDTCEGRLLVDLATFAPVCQILIAAIDTAVKIVSADED</sequence>
<reference evidence="1 2" key="1">
    <citation type="journal article" date="2006" name="Science">
        <title>Phytophthora genome sequences uncover evolutionary origins and mechanisms of pathogenesis.</title>
        <authorList>
            <person name="Tyler B.M."/>
            <person name="Tripathy S."/>
            <person name="Zhang X."/>
            <person name="Dehal P."/>
            <person name="Jiang R.H."/>
            <person name="Aerts A."/>
            <person name="Arredondo F.D."/>
            <person name="Baxter L."/>
            <person name="Bensasson D."/>
            <person name="Beynon J.L."/>
            <person name="Chapman J."/>
            <person name="Damasceno C.M."/>
            <person name="Dorrance A.E."/>
            <person name="Dou D."/>
            <person name="Dickerman A.W."/>
            <person name="Dubchak I.L."/>
            <person name="Garbelotto M."/>
            <person name="Gijzen M."/>
            <person name="Gordon S.G."/>
            <person name="Govers F."/>
            <person name="Grunwald N.J."/>
            <person name="Huang W."/>
            <person name="Ivors K.L."/>
            <person name="Jones R.W."/>
            <person name="Kamoun S."/>
            <person name="Krampis K."/>
            <person name="Lamour K.H."/>
            <person name="Lee M.K."/>
            <person name="McDonald W.H."/>
            <person name="Medina M."/>
            <person name="Meijer H.J."/>
            <person name="Nordberg E.K."/>
            <person name="Maclean D.J."/>
            <person name="Ospina-Giraldo M.D."/>
            <person name="Morris P.F."/>
            <person name="Phuntumart V."/>
            <person name="Putnam N.H."/>
            <person name="Rash S."/>
            <person name="Rose J.K."/>
            <person name="Sakihama Y."/>
            <person name="Salamov A.A."/>
            <person name="Savidor A."/>
            <person name="Scheuring C.F."/>
            <person name="Smith B.M."/>
            <person name="Sobral B.W."/>
            <person name="Terry A."/>
            <person name="Torto-Alalibo T.A."/>
            <person name="Win J."/>
            <person name="Xu Z."/>
            <person name="Zhang H."/>
            <person name="Grigoriev I.V."/>
            <person name="Rokhsar D.S."/>
            <person name="Boore J.L."/>
        </authorList>
    </citation>
    <scope>NUCLEOTIDE SEQUENCE [LARGE SCALE GENOMIC DNA]</scope>
    <source>
        <strain evidence="1 2">P6497</strain>
    </source>
</reference>
<gene>
    <name evidence="1" type="ORF">PHYSODRAFT_263491</name>
</gene>